<dbReference type="RefSeq" id="WP_154671744.1">
    <property type="nucleotide sequence ID" value="NZ_CP017562.2"/>
</dbReference>
<keyword evidence="2" id="KW-1185">Reference proteome</keyword>
<dbReference type="EMBL" id="CP017562">
    <property type="protein sequence ID" value="QXE07282.1"/>
    <property type="molecule type" value="Genomic_DNA"/>
</dbReference>
<organism evidence="1 2">
    <name type="scientific">Paraburkholderia sprentiae WSM5005</name>
    <dbReference type="NCBI Taxonomy" id="754502"/>
    <lineage>
        <taxon>Bacteria</taxon>
        <taxon>Pseudomonadati</taxon>
        <taxon>Pseudomonadota</taxon>
        <taxon>Betaproteobacteria</taxon>
        <taxon>Burkholderiales</taxon>
        <taxon>Burkholderiaceae</taxon>
        <taxon>Paraburkholderia</taxon>
    </lineage>
</organism>
<accession>A0A8F4KIA5</accession>
<dbReference type="KEGG" id="pspw:BJG93_35560"/>
<reference evidence="1" key="1">
    <citation type="submission" date="2016-09" db="EMBL/GenBank/DDBJ databases">
        <title>The Complete Genome of Burkholderia sprentiae wsm5005.</title>
        <authorList>
            <person name="De Meyer S."/>
            <person name="Wang P."/>
            <person name="Terpolilli J."/>
        </authorList>
    </citation>
    <scope>NUCLEOTIDE SEQUENCE [LARGE SCALE GENOMIC DNA]</scope>
    <source>
        <strain evidence="1">WSM5005</strain>
    </source>
</reference>
<dbReference type="Proteomes" id="UP000179860">
    <property type="component" value="Chromosome 2"/>
</dbReference>
<gene>
    <name evidence="1" type="ORF">BJG93_35560</name>
</gene>
<evidence type="ECO:0000313" key="1">
    <source>
        <dbReference type="EMBL" id="QXE07282.1"/>
    </source>
</evidence>
<name>A0A8F4KIA5_9BURK</name>
<sequence>MYAQGILASMYVPQKAVFANNHLERLGGRAGAIADNSFLDKDLQSHCHDDDTLRY</sequence>
<protein>
    <submittedName>
        <fullName evidence="1">Uncharacterized protein</fullName>
    </submittedName>
</protein>
<proteinExistence type="predicted"/>
<evidence type="ECO:0000313" key="2">
    <source>
        <dbReference type="Proteomes" id="UP000179860"/>
    </source>
</evidence>
<dbReference type="AlphaFoldDB" id="A0A8F4KIA5"/>